<dbReference type="Proteomes" id="UP000663801">
    <property type="component" value="Unassembled WGS sequence"/>
</dbReference>
<keyword evidence="3" id="KW-1185">Reference proteome</keyword>
<dbReference type="AlphaFoldDB" id="A0A938YJS4"/>
<sequence>MSDREYDLVLFGASGFVGKLVARRLAEARTDLRIALAGRSESRLTAVRDELGVHWPVVVADSGDPAALADLARSTRVVLSTVGPYARHGLPLVLACARAGTSYADLTGEALFVRESIDLADGLARDSGARIVHACGFDSVPSDLGVQVLAEQVAADDAGELTAVLLLVVAAKGGFSGGTVDSLRGQVDAVRADPALARRLADPYLLSPDREAEPDLGPQPDTFLTHRLDDGTWTAPFVMAPFNTRIVRRSNALLGHAYGRGLRYAEAVRTGRSPLSPLIAGGVAIGSAAAALGLRTPLVRPLLDRLLPDPGQGPSEKAQREGSFRLELRAATTSGRRYVGAVAAAGDPGYAATSVMLAQAGLSLAQDDLPERAGVLTPAVAMGEALADRLRAAGFTLSAQALD</sequence>
<comment type="caution">
    <text evidence="2">The sequence shown here is derived from an EMBL/GenBank/DDBJ whole genome shotgun (WGS) entry which is preliminary data.</text>
</comment>
<dbReference type="GO" id="GO:0009247">
    <property type="term" value="P:glycolipid biosynthetic process"/>
    <property type="evidence" value="ECO:0007669"/>
    <property type="project" value="TreeGrafter"/>
</dbReference>
<proteinExistence type="predicted"/>
<dbReference type="PANTHER" id="PTHR12286">
    <property type="entry name" value="SACCHAROPINE DEHYDROGENASE-LIKE OXIDOREDUCTASE"/>
    <property type="match status" value="1"/>
</dbReference>
<dbReference type="InterPro" id="IPR051276">
    <property type="entry name" value="Saccharopine_DH-like_oxidrdct"/>
</dbReference>
<dbReference type="PANTHER" id="PTHR12286:SF5">
    <property type="entry name" value="SACCHAROPINE DEHYDROGENASE-LIKE OXIDOREDUCTASE"/>
    <property type="match status" value="1"/>
</dbReference>
<evidence type="ECO:0000313" key="2">
    <source>
        <dbReference type="EMBL" id="MBM9477277.1"/>
    </source>
</evidence>
<evidence type="ECO:0000313" key="3">
    <source>
        <dbReference type="Proteomes" id="UP000663801"/>
    </source>
</evidence>
<gene>
    <name evidence="2" type="ORF">JL107_12560</name>
</gene>
<feature type="domain" description="Saccharopine dehydrogenase NADP binding" evidence="1">
    <location>
        <begin position="9"/>
        <end position="107"/>
    </location>
</feature>
<name>A0A938YJS4_9ACTN</name>
<dbReference type="Pfam" id="PF03435">
    <property type="entry name" value="Sacchrp_dh_NADP"/>
    <property type="match status" value="1"/>
</dbReference>
<dbReference type="Gene3D" id="3.40.50.720">
    <property type="entry name" value="NAD(P)-binding Rossmann-like Domain"/>
    <property type="match status" value="1"/>
</dbReference>
<dbReference type="InterPro" id="IPR036291">
    <property type="entry name" value="NAD(P)-bd_dom_sf"/>
</dbReference>
<protein>
    <submittedName>
        <fullName evidence="2">Saccharopine dehydrogenase NADP-binding domain-containing protein</fullName>
    </submittedName>
</protein>
<accession>A0A938YJS4</accession>
<dbReference type="SUPFAM" id="SSF51735">
    <property type="entry name" value="NAD(P)-binding Rossmann-fold domains"/>
    <property type="match status" value="1"/>
</dbReference>
<dbReference type="GO" id="GO:0005886">
    <property type="term" value="C:plasma membrane"/>
    <property type="evidence" value="ECO:0007669"/>
    <property type="project" value="TreeGrafter"/>
</dbReference>
<dbReference type="InterPro" id="IPR005097">
    <property type="entry name" value="Sacchrp_dh_NADP-bd"/>
</dbReference>
<evidence type="ECO:0000259" key="1">
    <source>
        <dbReference type="Pfam" id="PF03435"/>
    </source>
</evidence>
<reference evidence="2" key="1">
    <citation type="submission" date="2021-01" db="EMBL/GenBank/DDBJ databases">
        <title>KCTC 19127 draft genome.</title>
        <authorList>
            <person name="An D."/>
        </authorList>
    </citation>
    <scope>NUCLEOTIDE SEQUENCE</scope>
    <source>
        <strain evidence="2">KCTC 19127</strain>
    </source>
</reference>
<organism evidence="2 3">
    <name type="scientific">Nakamurella flavida</name>
    <dbReference type="NCBI Taxonomy" id="363630"/>
    <lineage>
        <taxon>Bacteria</taxon>
        <taxon>Bacillati</taxon>
        <taxon>Actinomycetota</taxon>
        <taxon>Actinomycetes</taxon>
        <taxon>Nakamurellales</taxon>
        <taxon>Nakamurellaceae</taxon>
        <taxon>Nakamurella</taxon>
    </lineage>
</organism>
<dbReference type="RefSeq" id="WP_205257400.1">
    <property type="nucleotide sequence ID" value="NZ_BAAAPV010000001.1"/>
</dbReference>
<dbReference type="EMBL" id="JAERWL010000010">
    <property type="protein sequence ID" value="MBM9477277.1"/>
    <property type="molecule type" value="Genomic_DNA"/>
</dbReference>